<dbReference type="Gene3D" id="3.30.300.30">
    <property type="match status" value="1"/>
</dbReference>
<dbReference type="InterPro" id="IPR014030">
    <property type="entry name" value="Ketoacyl_synth_N"/>
</dbReference>
<dbReference type="PROSITE" id="PS52019">
    <property type="entry name" value="PKS_MFAS_DH"/>
    <property type="match status" value="1"/>
</dbReference>
<comment type="caution">
    <text evidence="9">Lacks conserved residue(s) required for the propagation of feature annotation.</text>
</comment>
<dbReference type="InterPro" id="IPR010071">
    <property type="entry name" value="AA_adenyl_dom"/>
</dbReference>
<dbReference type="InterPro" id="IPR014031">
    <property type="entry name" value="Ketoacyl_synth_C"/>
</dbReference>
<evidence type="ECO:0000259" key="13">
    <source>
        <dbReference type="PROSITE" id="PS52019"/>
    </source>
</evidence>
<dbReference type="InterPro" id="IPR049551">
    <property type="entry name" value="PKS_DH_C"/>
</dbReference>
<dbReference type="GO" id="GO:0006633">
    <property type="term" value="P:fatty acid biosynthetic process"/>
    <property type="evidence" value="ECO:0007669"/>
    <property type="project" value="InterPro"/>
</dbReference>
<evidence type="ECO:0000259" key="12">
    <source>
        <dbReference type="PROSITE" id="PS52004"/>
    </source>
</evidence>
<dbReference type="InterPro" id="IPR009081">
    <property type="entry name" value="PP-bd_ACP"/>
</dbReference>
<accession>T1SF54</accession>
<dbReference type="InterPro" id="IPR020807">
    <property type="entry name" value="PKS_DH"/>
</dbReference>
<dbReference type="InterPro" id="IPR013968">
    <property type="entry name" value="PKS_KR"/>
</dbReference>
<dbReference type="Gene3D" id="1.10.1200.10">
    <property type="entry name" value="ACP-like"/>
    <property type="match status" value="3"/>
</dbReference>
<dbReference type="InterPro" id="IPR042104">
    <property type="entry name" value="PKS_dehydratase_sf"/>
</dbReference>
<dbReference type="Pfam" id="PF16197">
    <property type="entry name" value="KAsynt_C_assoc"/>
    <property type="match status" value="1"/>
</dbReference>
<evidence type="ECO:0000256" key="9">
    <source>
        <dbReference type="PROSITE-ProRule" id="PRU01363"/>
    </source>
</evidence>
<feature type="domain" description="Carrier" evidence="11">
    <location>
        <begin position="1689"/>
        <end position="1763"/>
    </location>
</feature>
<feature type="domain" description="Ketosynthase family 3 (KS3)" evidence="12">
    <location>
        <begin position="3278"/>
        <end position="3715"/>
    </location>
</feature>
<evidence type="ECO:0000256" key="10">
    <source>
        <dbReference type="SAM" id="MobiDB-lite"/>
    </source>
</evidence>
<dbReference type="InterPro" id="IPR049552">
    <property type="entry name" value="PKS_DH_N"/>
</dbReference>
<feature type="region of interest" description="Disordered" evidence="10">
    <location>
        <begin position="3872"/>
        <end position="3906"/>
    </location>
</feature>
<dbReference type="InterPro" id="IPR018201">
    <property type="entry name" value="Ketoacyl_synth_AS"/>
</dbReference>
<dbReference type="SUPFAM" id="SSF53901">
    <property type="entry name" value="Thiolase-like"/>
    <property type="match status" value="3"/>
</dbReference>
<dbReference type="InterPro" id="IPR057326">
    <property type="entry name" value="KR_dom"/>
</dbReference>
<dbReference type="GO" id="GO:0004315">
    <property type="term" value="F:3-oxoacyl-[acyl-carrier-protein] synthase activity"/>
    <property type="evidence" value="ECO:0007669"/>
    <property type="project" value="InterPro"/>
</dbReference>
<dbReference type="Gene3D" id="3.40.50.720">
    <property type="entry name" value="NAD(P)-binding Rossmann-like Domain"/>
    <property type="match status" value="1"/>
</dbReference>
<evidence type="ECO:0000256" key="8">
    <source>
        <dbReference type="ARBA" id="ARBA00054155"/>
    </source>
</evidence>
<dbReference type="SMART" id="SM01294">
    <property type="entry name" value="PKS_PP_betabranch"/>
    <property type="match status" value="1"/>
</dbReference>
<dbReference type="InterPro" id="IPR042099">
    <property type="entry name" value="ANL_N_sf"/>
</dbReference>
<comment type="subcellular location">
    <subcellularLocation>
        <location evidence="1">Cytoplasm</location>
    </subcellularLocation>
</comment>
<keyword evidence="7" id="KW-0677">Repeat</keyword>
<comment type="pathway">
    <text evidence="2">Antibiotic biosynthesis.</text>
</comment>
<dbReference type="Pfam" id="PF00501">
    <property type="entry name" value="AMP-binding"/>
    <property type="match status" value="1"/>
</dbReference>
<keyword evidence="6" id="KW-0808">Transferase</keyword>
<dbReference type="FunFam" id="3.40.47.10:FF:000019">
    <property type="entry name" value="Polyketide synthase type I"/>
    <property type="match status" value="3"/>
</dbReference>
<dbReference type="GO" id="GO:0005737">
    <property type="term" value="C:cytoplasm"/>
    <property type="evidence" value="ECO:0007669"/>
    <property type="project" value="UniProtKB-SubCell"/>
</dbReference>
<gene>
    <name evidence="14" type="primary">mxnI</name>
</gene>
<name>T1SF54_MYXFU</name>
<evidence type="ECO:0000256" key="6">
    <source>
        <dbReference type="ARBA" id="ARBA00022679"/>
    </source>
</evidence>
<dbReference type="InterPro" id="IPR000873">
    <property type="entry name" value="AMP-dep_synth/lig_dom"/>
</dbReference>
<dbReference type="CDD" id="cd00833">
    <property type="entry name" value="PKS"/>
    <property type="match status" value="3"/>
</dbReference>
<dbReference type="SUPFAM" id="SSF56801">
    <property type="entry name" value="Acetyl-CoA synthetase-like"/>
    <property type="match status" value="1"/>
</dbReference>
<dbReference type="PROSITE" id="PS52004">
    <property type="entry name" value="KS3_2"/>
    <property type="match status" value="3"/>
</dbReference>
<dbReference type="Pfam" id="PF22336">
    <property type="entry name" value="RhiE-like_linker"/>
    <property type="match status" value="2"/>
</dbReference>
<dbReference type="SMART" id="SM00825">
    <property type="entry name" value="PKS_KS"/>
    <property type="match status" value="3"/>
</dbReference>
<dbReference type="InterPro" id="IPR020806">
    <property type="entry name" value="PKS_PP-bd"/>
</dbReference>
<dbReference type="GO" id="GO:0005886">
    <property type="term" value="C:plasma membrane"/>
    <property type="evidence" value="ECO:0007669"/>
    <property type="project" value="TreeGrafter"/>
</dbReference>
<dbReference type="Pfam" id="PF21089">
    <property type="entry name" value="PKS_DH_N"/>
    <property type="match status" value="1"/>
</dbReference>
<dbReference type="PROSITE" id="PS00012">
    <property type="entry name" value="PHOSPHOPANTETHEINE"/>
    <property type="match status" value="1"/>
</dbReference>
<feature type="domain" description="Ketosynthase family 3 (KS3)" evidence="12">
    <location>
        <begin position="1781"/>
        <end position="2213"/>
    </location>
</feature>
<reference evidence="14" key="1">
    <citation type="journal article" date="2013" name="ChemBioChem">
        <title>Exploring Chemical Diversity of ?-Pyrone Antibiotics: Molecular Basis of Myxopyronin Biosynthesis.</title>
        <authorList>
            <person name="Sucipto H."/>
            <person name="Wenzel S.C."/>
            <person name="Muller R."/>
        </authorList>
    </citation>
    <scope>NUCLEOTIDE SEQUENCE</scope>
    <source>
        <strain evidence="14">Mx f50</strain>
    </source>
</reference>
<feature type="domain" description="PKS/mFAS DH" evidence="13">
    <location>
        <begin position="2372"/>
        <end position="2655"/>
    </location>
</feature>
<evidence type="ECO:0000256" key="4">
    <source>
        <dbReference type="ARBA" id="ARBA00022490"/>
    </source>
</evidence>
<feature type="domain" description="Carrier" evidence="11">
    <location>
        <begin position="3161"/>
        <end position="3237"/>
    </location>
</feature>
<dbReference type="GO" id="GO:0031177">
    <property type="term" value="F:phosphopantetheine binding"/>
    <property type="evidence" value="ECO:0007669"/>
    <property type="project" value="InterPro"/>
</dbReference>
<dbReference type="Gene3D" id="3.40.50.12780">
    <property type="entry name" value="N-terminal domain of ligase-like"/>
    <property type="match status" value="1"/>
</dbReference>
<dbReference type="SMART" id="SM00823">
    <property type="entry name" value="PKS_PP"/>
    <property type="match status" value="3"/>
</dbReference>
<keyword evidence="3" id="KW-0596">Phosphopantetheine</keyword>
<feature type="region of interest" description="C-terminal hotdog fold" evidence="9">
    <location>
        <begin position="2507"/>
        <end position="2655"/>
    </location>
</feature>
<dbReference type="InterPro" id="IPR049490">
    <property type="entry name" value="C883_1060-like_KR_N"/>
</dbReference>
<dbReference type="SMART" id="SM00822">
    <property type="entry name" value="PKS_KR"/>
    <property type="match status" value="1"/>
</dbReference>
<proteinExistence type="predicted"/>
<dbReference type="Pfam" id="PF02801">
    <property type="entry name" value="Ketoacyl-synt_C"/>
    <property type="match status" value="3"/>
</dbReference>
<keyword evidence="4" id="KW-0963">Cytoplasm</keyword>
<dbReference type="SUPFAM" id="SSF51735">
    <property type="entry name" value="NAD(P)-binding Rossmann-fold domains"/>
    <property type="match status" value="2"/>
</dbReference>
<dbReference type="EMBL" id="KF356280">
    <property type="protein sequence ID" value="AGS77289.1"/>
    <property type="molecule type" value="Genomic_DNA"/>
</dbReference>
<dbReference type="Pfam" id="PF21394">
    <property type="entry name" value="Beta-ketacyl_N"/>
    <property type="match status" value="2"/>
</dbReference>
<dbReference type="InterPro" id="IPR045851">
    <property type="entry name" value="AMP-bd_C_sf"/>
</dbReference>
<feature type="domain" description="Carrier" evidence="11">
    <location>
        <begin position="391"/>
        <end position="470"/>
    </location>
</feature>
<dbReference type="GO" id="GO:0004312">
    <property type="term" value="F:fatty acid synthase activity"/>
    <property type="evidence" value="ECO:0007669"/>
    <property type="project" value="TreeGrafter"/>
</dbReference>
<dbReference type="Pfam" id="PF00109">
    <property type="entry name" value="ketoacyl-synt"/>
    <property type="match status" value="3"/>
</dbReference>
<sequence>MSTPGMSEVRAGEVVLVLARRDDLHAKLVEQAKRGGPLASATFVLVKPGRLFRRLGERLFQIAPDSAAHFGRLLSEVEAAHGRVHTLLHLWNYEAWNVDYVGRRNLKSLTDSLAGNWSFALGAVEKLRGALRDPGGRDPVRMLYVHHGDGLELQPHNVIVGADTEAGPELVLRGLQVEKRLPDLDEASRLLLAALDSVVRGEPVVGRPLQAALPEAERISCRRGGVYLVVDPSGGASKEWVEQLTARHGCQVMLVQAGMLEDFETLRSFVRAKVKNDFGRLDGVIHFLDAAQEISRSLDEVLALDDITAELPLDFFTLSVPRASAGMTRELARAFSQLRASLTGAGRRAGESLFVAGAPRVEVREATDAQASAGATRVDFESEETRREVLRLLTAEVLGIVAETLSVPVASISLDLSMDLDSAGGAHFDSISLTRLADRIGTKLGFFLTPVLFFKYKKLRAFITHLHEARYPALADHYALRLVTRRAPVEALAPQVVESSPAAVASPAATSEKGWGWLEVSPSQESADGPMDVAIIGVSGRFPGAQDVFGFWKTLTSGRDTVTEIPAERWDWRAWFGEPSREANKTHIKWGSFLDGIDQFDPAFFGISEREAVIMDPSQRLFLETTWRLLEDAGYRASELAGSRTGVFIGAGLPEYDELYRASGNAIEEQSSTGRSNSILANRVSFFFDFQGPSEAVDAACASSLVALHRALQSLRSEECSMAIAGGVHLILSPAMHVSFGRGGVLAADGKCRAFDKAAAGYTRAEGIGAVLLKPLRKAREDGDNIYAVVRASAVSHGGRSNSMTSPNPNAQEALLLDIYGRQKVDPRSIQYVEAHGTGTSFGDSIEFTSLASAFERAAAARGPVKWTPQSCGVGSLKSNIGHAEEAAGIAGVLKVILGMRYGRLPGNLHFSALNPYIHLEGSPFYVVDRAREWPRPGGGVRRGAVSAFGFGGALAHVVLEEVASRGEAGTEAQGRPYLVPLSASSDGVLRAQAEMLRSFLEDELSAGLALRDLAFTLQVGREPMSHRLALVAASRAEVVSALSAFLSGAPRARGVFTGQVSKRSEVGTRGIEETLTAGHVEELGQAWVAGHELDWRRLYTRSTPRRVSLPTYPFEKRRYWFTERRPSGGGGGGGGLAPETRKKAPVGWIETVLNYPREKTFAELFTERAREAGERVAALCAGRSITYGELDARSSLVAASLNHLGVTRGTPVGIFFDRSLEMLVSLLGVLKSGGTYVPLDPTFPDERLRYIAQCSGLGFLLTNRLASGSPPWFSGRVIPVGESFFEEARARFGGTWQQAAHARATPEDVAYILFTSGSTGEPKGIQVHQRGLTHFLCAMERLLGMTADAHLLAVTTICFDIAGLELFLPLLCGGRVEILQEESCKDGLRLKDALDRGAATFMQATPATWQMLVSSGWRGKPSLTALCGGEALSRELADALLGRVAGLWNLYGPTETTIWSTLWKVVPGEEISIGGPIGNTKLYILDEHNAPVPVGQTGELCIGGDGVAKGYLHKPELTAQRFIQNPFIAGGDERIYKTGDLAHVRSDGALMYAGRIDNQVKLRGYRIELEEIEKVLQAVASITKAVVVVRADRLGQQGLHAFCLSEGEAALSVAELQARLGQRLPEYMVPTTFYRMRSFPMTLNAKVDRKALAGLELDELLRLHGAGPERTEARAATVSPGDGITAVSSVETVLREAAAVVLGIPSERLEPAATFAQSGFTSVTLTALRARILERLSIQVDPPVLFKYPSLRALGAHLTERLGSRSESPLVTAPVREEGPEPIAVIGMASRFPGSEDPEGFFEGLLSGKDSIGEIPKDRWDFRAYYGNPKTEKNKSDAIWGGFISDVDKFDAAFFNISPREARTMDPRQRISLETVYKTFEDAGYKPADFSGTRTGVFLGAISSDYWDLQRERGVDLEGYSLSGFAGSIVPNRVSFFFNLLGPSEAVDTACSSSLVAIHRALSALRNKECDAAIAGGVNLILSPNLYLALSQNGMLSPDGRCKAFDQSANGYVRGEGVGTLLLKRLSDARRDGDSIYAVIRGSAVNHGGRANSLTAPNPDAQTQLLEDAYAQAQVDLRTVSFIETHGTGTKLGDSIEVQSLTSAFEAASQGKGPLRPGAYCALGAVKTNIGHLEAAAGIAGVIKAIASLKARRIPGNLHFHTLNKLIDLAGSPLFVASEARDWTEIAPGVPRRAGVSSFGFGGASAHIVLEECPEEARQDEAQPGPVVIALSAKSAGQLRTQAEALLMHLERMEKGSSSFLRKARLGDVAYTLQVGRAEMESRLAFVASTGDEVKRGLRSFLEGQGPLGQAAAGGPHERLARLWASGGEVDWSVLHRGPRPRRVPLPTYPFEKQRHWVGEGTGGRTGSASVQGLGALVDRNESTLDEVVFRKRLLPEASYLRDHVIGGKKLLPAVVSLEMVRMAGELAGGSGQVARMKNLVWLKPLVVDESFRDAAVRFERKDGAVGFKVVTDGAEVHMQGGLEYGLAGDTSPARVDVEALKRRCPTVHDRSRFYGPFAGLGYGYGASLKPVQKVYRNEREALVELQLPDGAEGGDDFVLHPSMMEGMLQALAGLLFNPESESNTAFLPFSMKELEIFGRRIPASCFVHVSPRDEHARPSLQSRFDLALLSPSGEVLVRVQDYSVRPVKKDDAVRDAPPSLYRSVFVRSELASGATPSREKGLGPVLVLARDARFVERLRERLTTGPGERPQLVWARPADRFAERDGGLAFDFDSRRPEELARLLDTLRTRGLAPSVVIHGCSTAAFSYGRDELQAQLQDGALSVFHLSKALLRERNERPVSFLYVYPATELRPQPLSAALTGLARSVRLETEGLKLKVVQVESPEEMADAAASELAPDADGDSFVVYRGTSRHVETLEPLCFDEAGAAQPRFKDGGAYLITGGAGALGLHLARHLTQRVRARVALCGRARLSEAQQREVDGLRALGAEVDYFVTDVTDFSDVEMLADTLRARYGGVQGIIHAAGQRQDQLLARKDAAQFAAVIAPKVFGTINLDRAFAAERLDFFVVFSSLVALTGNVGQTDYAFANAFLKGFTAFREGLVLKGMRHGTNHAISWPYWKEGGMKVDAATEQFIRSFFGTQPLETAAGLRAFEEIVGRGIPEALVLSPGAVLPARFLKDSAVATQAMVAPVRHEPAPAQRAIREEVRRIAAGLLQMAPTALDEHKDLAEYGYDSISFTELATALNAAFGAELTPAVFFELTPPTLNALVAYLEARHGSSPRASSEAASPARTQAPLPLATVAAPASQASSDRSAREDELIAIIGMSGKMPRSPSLEQFWKNLEEGRQLARVVPGDRWDWREFHGDSKQGRNKSVSKWGGFLDEVDKFDAPFFGIPAEEARLMDPQQRLFLETVWGAIENAGYDPSSLSGSQTGLYVGVTNRDYTDVVESASEGVRSAATFGNAHAFLANRVSFLLNLHGPSEPVDTLCSSSLVAIHKAVEDLRRGLCELAIVGGVSVIASPRMDITFSEAGMLSPSGACRSFSQGADGFIRGEGSGALLLKPLRAAERDGDSILGVIRAAGVNHGGRANTLTAPNGNAQVQLLQQVYERADIDPRTVSLIEAHGTGTEIGDAVELNSLKRAFQELARARGGALGMRPVCAVSCVKTNVGHLESAAGIAGVLKVLLSLRHKTLAPLANFHQVNPYLDLQDSHFYLVTRPEPWKEPLDAAGNRLPRRAGVSSFGAGGSNAHVVIEEYLPPTRVAEEAAVGAQLIPLSARDEGALRRYAAALREHVSELLAHESPERALEDLAYTFQTGRKSQGQRLVIMAGDLRQLEASLANFCAGAKDERTYEGVVGESPPTAEGGLPALAQRWVRGGEVDWQSLHAGRTPSRIPAPTYPFERIRYWFEGDAPQAGRKHSSNGTSEGSRERIAVQSAGEHTTEARS</sequence>
<dbReference type="InterPro" id="IPR050091">
    <property type="entry name" value="PKS_NRPS_Biosynth_Enz"/>
</dbReference>
<organism evidence="14">
    <name type="scientific">Myxococcus fulvus</name>
    <dbReference type="NCBI Taxonomy" id="33"/>
    <lineage>
        <taxon>Bacteria</taxon>
        <taxon>Pseudomonadati</taxon>
        <taxon>Myxococcota</taxon>
        <taxon>Myxococcia</taxon>
        <taxon>Myxococcales</taxon>
        <taxon>Cystobacterineae</taxon>
        <taxon>Myxococcaceae</taxon>
        <taxon>Myxococcus</taxon>
    </lineage>
</organism>
<dbReference type="PANTHER" id="PTHR43775:SF37">
    <property type="entry name" value="SI:DKEY-61P9.11"/>
    <property type="match status" value="1"/>
</dbReference>
<dbReference type="InterPro" id="IPR049900">
    <property type="entry name" value="PKS_mFAS_DH"/>
</dbReference>
<dbReference type="PANTHER" id="PTHR43775">
    <property type="entry name" value="FATTY ACID SYNTHASE"/>
    <property type="match status" value="1"/>
</dbReference>
<dbReference type="SMART" id="SM00826">
    <property type="entry name" value="PKS_DH"/>
    <property type="match status" value="1"/>
</dbReference>
<dbReference type="InterPro" id="IPR032821">
    <property type="entry name" value="PKS_assoc"/>
</dbReference>
<dbReference type="FunFam" id="2.30.38.10:FF:000001">
    <property type="entry name" value="Non-ribosomal peptide synthetase PvdI"/>
    <property type="match status" value="1"/>
</dbReference>
<dbReference type="InterPro" id="IPR020841">
    <property type="entry name" value="PKS_Beta-ketoAc_synthase_dom"/>
</dbReference>
<dbReference type="InterPro" id="IPR036291">
    <property type="entry name" value="NAD(P)-bd_dom_sf"/>
</dbReference>
<dbReference type="Gene3D" id="3.10.129.110">
    <property type="entry name" value="Polyketide synthase dehydratase"/>
    <property type="match status" value="1"/>
</dbReference>
<comment type="function">
    <text evidence="8">Involved in production of the polyketide antibiotic thailandamide.</text>
</comment>
<dbReference type="Pfam" id="PF00550">
    <property type="entry name" value="PP-binding"/>
    <property type="match status" value="3"/>
</dbReference>
<evidence type="ECO:0000256" key="2">
    <source>
        <dbReference type="ARBA" id="ARBA00004792"/>
    </source>
</evidence>
<dbReference type="PROSITE" id="PS50075">
    <property type="entry name" value="CARRIER"/>
    <property type="match status" value="3"/>
</dbReference>
<evidence type="ECO:0000256" key="3">
    <source>
        <dbReference type="ARBA" id="ARBA00022450"/>
    </source>
</evidence>
<dbReference type="InterPro" id="IPR006162">
    <property type="entry name" value="Ppantetheine_attach_site"/>
</dbReference>
<dbReference type="PROSITE" id="PS00606">
    <property type="entry name" value="KS3_1"/>
    <property type="match status" value="2"/>
</dbReference>
<dbReference type="Pfam" id="PF14765">
    <property type="entry name" value="PS-DH"/>
    <property type="match status" value="1"/>
</dbReference>
<dbReference type="NCBIfam" id="TIGR01733">
    <property type="entry name" value="AA-adenyl-dom"/>
    <property type="match status" value="1"/>
</dbReference>
<protein>
    <submittedName>
        <fullName evidence="14">Hybrid polyketide synthase/nonribosomal peptide synthetase</fullName>
    </submittedName>
</protein>
<evidence type="ECO:0000256" key="7">
    <source>
        <dbReference type="ARBA" id="ARBA00022737"/>
    </source>
</evidence>
<feature type="region of interest" description="N-terminal hotdog fold" evidence="9">
    <location>
        <begin position="2372"/>
        <end position="2491"/>
    </location>
</feature>
<dbReference type="InterPro" id="IPR054514">
    <property type="entry name" value="RhiE-like_linker"/>
</dbReference>
<dbReference type="InterPro" id="IPR020845">
    <property type="entry name" value="AMP-binding_CS"/>
</dbReference>
<evidence type="ECO:0000256" key="5">
    <source>
        <dbReference type="ARBA" id="ARBA00022553"/>
    </source>
</evidence>
<keyword evidence="5" id="KW-0597">Phosphoprotein</keyword>
<dbReference type="GO" id="GO:0071770">
    <property type="term" value="P:DIM/DIP cell wall layer assembly"/>
    <property type="evidence" value="ECO:0007669"/>
    <property type="project" value="TreeGrafter"/>
</dbReference>
<dbReference type="PROSITE" id="PS00455">
    <property type="entry name" value="AMP_BINDING"/>
    <property type="match status" value="1"/>
</dbReference>
<evidence type="ECO:0000259" key="11">
    <source>
        <dbReference type="PROSITE" id="PS50075"/>
    </source>
</evidence>
<dbReference type="Pfam" id="PF08659">
    <property type="entry name" value="KR"/>
    <property type="match status" value="1"/>
</dbReference>
<dbReference type="CDD" id="cd08953">
    <property type="entry name" value="KR_2_SDR_x"/>
    <property type="match status" value="1"/>
</dbReference>
<evidence type="ECO:0000313" key="14">
    <source>
        <dbReference type="EMBL" id="AGS77289.1"/>
    </source>
</evidence>
<evidence type="ECO:0000256" key="1">
    <source>
        <dbReference type="ARBA" id="ARBA00004496"/>
    </source>
</evidence>
<feature type="domain" description="Ketosynthase family 3 (KS3)" evidence="12">
    <location>
        <begin position="530"/>
        <end position="962"/>
    </location>
</feature>
<dbReference type="InterPro" id="IPR036736">
    <property type="entry name" value="ACP-like_sf"/>
</dbReference>
<dbReference type="SUPFAM" id="SSF47336">
    <property type="entry name" value="ACP-like"/>
    <property type="match status" value="3"/>
</dbReference>
<dbReference type="InterPro" id="IPR016039">
    <property type="entry name" value="Thiolase-like"/>
</dbReference>
<dbReference type="Gene3D" id="3.40.47.10">
    <property type="match status" value="3"/>
</dbReference>
<dbReference type="Gene3D" id="1.10.1240.100">
    <property type="match status" value="3"/>
</dbReference>